<dbReference type="PANTHER" id="PTHR45495">
    <property type="entry name" value="DNAJ PROTEIN JJJ1 HOMOLOG"/>
    <property type="match status" value="1"/>
</dbReference>
<feature type="compositionally biased region" description="Basic and acidic residues" evidence="5">
    <location>
        <begin position="378"/>
        <end position="389"/>
    </location>
</feature>
<dbReference type="InterPro" id="IPR036869">
    <property type="entry name" value="J_dom_sf"/>
</dbReference>
<evidence type="ECO:0000313" key="8">
    <source>
        <dbReference type="EMBL" id="PIN12624.1"/>
    </source>
</evidence>
<protein>
    <submittedName>
        <fullName evidence="8">Molecular chaperone (DnaJ superfamily)</fullName>
    </submittedName>
</protein>
<feature type="compositionally biased region" description="Basic and acidic residues" evidence="5">
    <location>
        <begin position="517"/>
        <end position="529"/>
    </location>
</feature>
<dbReference type="PROSITE" id="PS00636">
    <property type="entry name" value="DNAJ_1"/>
    <property type="match status" value="1"/>
</dbReference>
<keyword evidence="3" id="KW-0862">Zinc</keyword>
<feature type="domain" description="C2H2-type" evidence="7">
    <location>
        <begin position="571"/>
        <end position="600"/>
    </location>
</feature>
<dbReference type="PROSITE" id="PS00028">
    <property type="entry name" value="ZINC_FINGER_C2H2_1"/>
    <property type="match status" value="2"/>
</dbReference>
<accession>A0A2G9H533</accession>
<evidence type="ECO:0000256" key="2">
    <source>
        <dbReference type="ARBA" id="ARBA00022771"/>
    </source>
</evidence>
<evidence type="ECO:0000256" key="5">
    <source>
        <dbReference type="SAM" id="MobiDB-lite"/>
    </source>
</evidence>
<dbReference type="PRINTS" id="PR00625">
    <property type="entry name" value="JDOMAIN"/>
</dbReference>
<dbReference type="CDD" id="cd06257">
    <property type="entry name" value="DnaJ"/>
    <property type="match status" value="1"/>
</dbReference>
<dbReference type="SMART" id="SM00271">
    <property type="entry name" value="DnaJ"/>
    <property type="match status" value="1"/>
</dbReference>
<dbReference type="InterPro" id="IPR036236">
    <property type="entry name" value="Znf_C2H2_sf"/>
</dbReference>
<evidence type="ECO:0000313" key="9">
    <source>
        <dbReference type="Proteomes" id="UP000231279"/>
    </source>
</evidence>
<evidence type="ECO:0000259" key="6">
    <source>
        <dbReference type="PROSITE" id="PS50076"/>
    </source>
</evidence>
<evidence type="ECO:0000256" key="4">
    <source>
        <dbReference type="PROSITE-ProRule" id="PRU00042"/>
    </source>
</evidence>
<dbReference type="OrthoDB" id="5894at2759"/>
<dbReference type="PANTHER" id="PTHR45495:SF1">
    <property type="entry name" value="DNAJ PROTEIN JJJ1 HOMOLOG"/>
    <property type="match status" value="1"/>
</dbReference>
<dbReference type="STRING" id="429701.A0A2G9H533"/>
<dbReference type="InterPro" id="IPR018253">
    <property type="entry name" value="DnaJ_domain_CS"/>
</dbReference>
<dbReference type="InterPro" id="IPR054076">
    <property type="entry name" value="ZUO1-like_ZHD"/>
</dbReference>
<feature type="region of interest" description="Disordered" evidence="5">
    <location>
        <begin position="238"/>
        <end position="261"/>
    </location>
</feature>
<feature type="compositionally biased region" description="Acidic residues" evidence="5">
    <location>
        <begin position="449"/>
        <end position="458"/>
    </location>
</feature>
<evidence type="ECO:0000259" key="7">
    <source>
        <dbReference type="PROSITE" id="PS50157"/>
    </source>
</evidence>
<gene>
    <name evidence="8" type="ORF">CDL12_14777</name>
</gene>
<dbReference type="InterPro" id="IPR013087">
    <property type="entry name" value="Znf_C2H2_type"/>
</dbReference>
<dbReference type="InterPro" id="IPR001623">
    <property type="entry name" value="DnaJ_domain"/>
</dbReference>
<dbReference type="Pfam" id="PF12171">
    <property type="entry name" value="zf-C2H2_jaz"/>
    <property type="match status" value="1"/>
</dbReference>
<evidence type="ECO:0000256" key="1">
    <source>
        <dbReference type="ARBA" id="ARBA00022723"/>
    </source>
</evidence>
<organism evidence="8 9">
    <name type="scientific">Handroanthus impetiginosus</name>
    <dbReference type="NCBI Taxonomy" id="429701"/>
    <lineage>
        <taxon>Eukaryota</taxon>
        <taxon>Viridiplantae</taxon>
        <taxon>Streptophyta</taxon>
        <taxon>Embryophyta</taxon>
        <taxon>Tracheophyta</taxon>
        <taxon>Spermatophyta</taxon>
        <taxon>Magnoliopsida</taxon>
        <taxon>eudicotyledons</taxon>
        <taxon>Gunneridae</taxon>
        <taxon>Pentapetalae</taxon>
        <taxon>asterids</taxon>
        <taxon>lamiids</taxon>
        <taxon>Lamiales</taxon>
        <taxon>Bignoniaceae</taxon>
        <taxon>Crescentiina</taxon>
        <taxon>Tabebuia alliance</taxon>
        <taxon>Handroanthus</taxon>
    </lineage>
</organism>
<reference evidence="9" key="1">
    <citation type="journal article" date="2018" name="Gigascience">
        <title>Genome assembly of the Pink Ipe (Handroanthus impetiginosus, Bignoniaceae), a highly valued, ecologically keystone Neotropical timber forest tree.</title>
        <authorList>
            <person name="Silva-Junior O.B."/>
            <person name="Grattapaglia D."/>
            <person name="Novaes E."/>
            <person name="Collevatti R.G."/>
        </authorList>
    </citation>
    <scope>NUCLEOTIDE SEQUENCE [LARGE SCALE GENOMIC DNA]</scope>
    <source>
        <strain evidence="9">cv. UFG-1</strain>
    </source>
</reference>
<dbReference type="Gene3D" id="3.30.160.60">
    <property type="entry name" value="Classic Zinc Finger"/>
    <property type="match status" value="1"/>
</dbReference>
<dbReference type="Proteomes" id="UP000231279">
    <property type="component" value="Unassembled WGS sequence"/>
</dbReference>
<dbReference type="GO" id="GO:0003676">
    <property type="term" value="F:nucleic acid binding"/>
    <property type="evidence" value="ECO:0007669"/>
    <property type="project" value="InterPro"/>
</dbReference>
<keyword evidence="1" id="KW-0479">Metal-binding</keyword>
<feature type="region of interest" description="Disordered" evidence="5">
    <location>
        <begin position="429"/>
        <end position="574"/>
    </location>
</feature>
<name>A0A2G9H533_9LAMI</name>
<feature type="domain" description="J" evidence="6">
    <location>
        <begin position="8"/>
        <end position="77"/>
    </location>
</feature>
<feature type="compositionally biased region" description="Basic and acidic residues" evidence="5">
    <location>
        <begin position="319"/>
        <end position="342"/>
    </location>
</feature>
<dbReference type="InterPro" id="IPR044648">
    <property type="entry name" value="JJJ1_plant"/>
</dbReference>
<dbReference type="SMART" id="SM00451">
    <property type="entry name" value="ZnF_U1"/>
    <property type="match status" value="1"/>
</dbReference>
<keyword evidence="2 4" id="KW-0863">Zinc-finger</keyword>
<feature type="region of interest" description="Disordered" evidence="5">
    <location>
        <begin position="303"/>
        <end position="401"/>
    </location>
</feature>
<keyword evidence="9" id="KW-1185">Reference proteome</keyword>
<dbReference type="PROSITE" id="PS50076">
    <property type="entry name" value="DNAJ_2"/>
    <property type="match status" value="1"/>
</dbReference>
<feature type="compositionally biased region" description="Basic and acidic residues" evidence="5">
    <location>
        <begin position="303"/>
        <end position="312"/>
    </location>
</feature>
<feature type="compositionally biased region" description="Acidic residues" evidence="5">
    <location>
        <begin position="496"/>
        <end position="509"/>
    </location>
</feature>
<dbReference type="InterPro" id="IPR003604">
    <property type="entry name" value="Matrin/U1-like-C_Znf_C2H2"/>
</dbReference>
<comment type="caution">
    <text evidence="8">The sequence shown here is derived from an EMBL/GenBank/DDBJ whole genome shotgun (WGS) entry which is preliminary data.</text>
</comment>
<dbReference type="SUPFAM" id="SSF46565">
    <property type="entry name" value="Chaperone J-domain"/>
    <property type="match status" value="1"/>
</dbReference>
<dbReference type="Gene3D" id="1.10.287.110">
    <property type="entry name" value="DnaJ domain"/>
    <property type="match status" value="1"/>
</dbReference>
<dbReference type="GO" id="GO:0008270">
    <property type="term" value="F:zinc ion binding"/>
    <property type="evidence" value="ECO:0007669"/>
    <property type="project" value="UniProtKB-KW"/>
</dbReference>
<sequence>MASSEKRCLYEVLGLSRECTADEIRSAYKRLALQRHPDKLMQSGVPEAEATAAFQELVNAYEVLCDPKERAWYDSHRNQILFSSTSAASGSSNFLPDLFSFFSNSVYSGYSDTGRGFYKVYGDLFEKIYANELNFAKKLGLPLPKEAPVMGNLQSPYVQVTAFYNYWMGFVTVLDFFWVDEYDVMAGPNRKSRRLMEEENKKLRKKARREHNETVRGLAEFVKKRDKRVIDMQVKRNEEMERRREEAKQRKKELERQKAEKARNYKEQEWAKVEEVDDDEPEDVVEEKKKEFYCVICSKKFKSDKQWKNHEQSKKHKEKVAELREAFNEEDKEYKATGRNENEAEEDKEVDGNGDSYFSADDSVNELQDQFEVSVGVRGDDSDDGKAESSETNEFADIYNHSGGKRIAAELGSDDDEASFIEAMLSGHKSRNKVGNQPKAPAEQNQVEVDSDELDFMDYNDTKGSQRNRGGRRRKGRRQEEENTETVNADVAETNGEPEEHDERDDDVGESASHPLPESEARRADDATIKSHKHPQLAVNKKSTTKKENASKSKVASKGRKQKAAASGSDNTCEKCGVQFESRNKLHKHLGDTGHATLKSR</sequence>
<dbReference type="Pfam" id="PF21884">
    <property type="entry name" value="ZUO1-like_ZHD"/>
    <property type="match status" value="1"/>
</dbReference>
<dbReference type="Pfam" id="PF00226">
    <property type="entry name" value="DnaJ"/>
    <property type="match status" value="1"/>
</dbReference>
<dbReference type="PROSITE" id="PS50157">
    <property type="entry name" value="ZINC_FINGER_C2H2_2"/>
    <property type="match status" value="1"/>
</dbReference>
<dbReference type="AlphaFoldDB" id="A0A2G9H533"/>
<evidence type="ECO:0000256" key="3">
    <source>
        <dbReference type="ARBA" id="ARBA00022833"/>
    </source>
</evidence>
<dbReference type="SUPFAM" id="SSF57667">
    <property type="entry name" value="beta-beta-alpha zinc fingers"/>
    <property type="match status" value="1"/>
</dbReference>
<dbReference type="InterPro" id="IPR022755">
    <property type="entry name" value="Znf_C2H2_jaz"/>
</dbReference>
<proteinExistence type="predicted"/>
<dbReference type="EMBL" id="NKXS01002651">
    <property type="protein sequence ID" value="PIN12624.1"/>
    <property type="molecule type" value="Genomic_DNA"/>
</dbReference>
<dbReference type="SMART" id="SM00355">
    <property type="entry name" value="ZnF_C2H2"/>
    <property type="match status" value="2"/>
</dbReference>